<dbReference type="InterPro" id="IPR011009">
    <property type="entry name" value="Kinase-like_dom_sf"/>
</dbReference>
<name>A0A2P4QFA9_RHIID</name>
<dbReference type="GO" id="GO:0005524">
    <property type="term" value="F:ATP binding"/>
    <property type="evidence" value="ECO:0007669"/>
    <property type="project" value="UniProtKB-UniRule"/>
</dbReference>
<proteinExistence type="predicted"/>
<evidence type="ECO:0000313" key="3">
    <source>
        <dbReference type="Proteomes" id="UP000018888"/>
    </source>
</evidence>
<evidence type="ECO:0000256" key="1">
    <source>
        <dbReference type="PROSITE-ProRule" id="PRU10141"/>
    </source>
</evidence>
<dbReference type="EMBL" id="AUPC02000051">
    <property type="protein sequence ID" value="POG76319.1"/>
    <property type="molecule type" value="Genomic_DNA"/>
</dbReference>
<dbReference type="SUPFAM" id="SSF56112">
    <property type="entry name" value="Protein kinase-like (PK-like)"/>
    <property type="match status" value="1"/>
</dbReference>
<keyword evidence="1" id="KW-0067">ATP-binding</keyword>
<evidence type="ECO:0000313" key="2">
    <source>
        <dbReference type="EMBL" id="POG76319.1"/>
    </source>
</evidence>
<dbReference type="Gene3D" id="3.30.200.20">
    <property type="entry name" value="Phosphorylase Kinase, domain 1"/>
    <property type="match status" value="1"/>
</dbReference>
<reference evidence="2 3" key="1">
    <citation type="journal article" date="2013" name="Proc. Natl. Acad. Sci. U.S.A.">
        <title>Genome of an arbuscular mycorrhizal fungus provides insight into the oldest plant symbiosis.</title>
        <authorList>
            <person name="Tisserant E."/>
            <person name="Malbreil M."/>
            <person name="Kuo A."/>
            <person name="Kohler A."/>
            <person name="Symeonidi A."/>
            <person name="Balestrini R."/>
            <person name="Charron P."/>
            <person name="Duensing N."/>
            <person name="Frei Dit Frey N."/>
            <person name="Gianinazzi-Pearson V."/>
            <person name="Gilbert L.B."/>
            <person name="Handa Y."/>
            <person name="Herr J.R."/>
            <person name="Hijri M."/>
            <person name="Koul R."/>
            <person name="Kawaguchi M."/>
            <person name="Krajinski F."/>
            <person name="Lammers P.J."/>
            <person name="Masclaux F.G."/>
            <person name="Murat C."/>
            <person name="Morin E."/>
            <person name="Ndikumana S."/>
            <person name="Pagni M."/>
            <person name="Petitpierre D."/>
            <person name="Requena N."/>
            <person name="Rosikiewicz P."/>
            <person name="Riley R."/>
            <person name="Saito K."/>
            <person name="San Clemente H."/>
            <person name="Shapiro H."/>
            <person name="van Tuinen D."/>
            <person name="Becard G."/>
            <person name="Bonfante P."/>
            <person name="Paszkowski U."/>
            <person name="Shachar-Hill Y.Y."/>
            <person name="Tuskan G.A."/>
            <person name="Young P.W."/>
            <person name="Sanders I.R."/>
            <person name="Henrissat B."/>
            <person name="Rensing S.A."/>
            <person name="Grigoriev I.V."/>
            <person name="Corradi N."/>
            <person name="Roux C."/>
            <person name="Martin F."/>
        </authorList>
    </citation>
    <scope>NUCLEOTIDE SEQUENCE [LARGE SCALE GENOMIC DNA]</scope>
    <source>
        <strain evidence="2 3">DAOM 197198</strain>
    </source>
</reference>
<evidence type="ECO:0008006" key="4">
    <source>
        <dbReference type="Google" id="ProtNLM"/>
    </source>
</evidence>
<dbReference type="PROSITE" id="PS00107">
    <property type="entry name" value="PROTEIN_KINASE_ATP"/>
    <property type="match status" value="1"/>
</dbReference>
<reference evidence="2 3" key="2">
    <citation type="journal article" date="2018" name="New Phytol.">
        <title>High intraspecific genome diversity in the model arbuscular mycorrhizal symbiont Rhizophagus irregularis.</title>
        <authorList>
            <person name="Chen E.C.H."/>
            <person name="Morin E."/>
            <person name="Beaudet D."/>
            <person name="Noel J."/>
            <person name="Yildirir G."/>
            <person name="Ndikumana S."/>
            <person name="Charron P."/>
            <person name="St-Onge C."/>
            <person name="Giorgi J."/>
            <person name="Kruger M."/>
            <person name="Marton T."/>
            <person name="Ropars J."/>
            <person name="Grigoriev I.V."/>
            <person name="Hainaut M."/>
            <person name="Henrissat B."/>
            <person name="Roux C."/>
            <person name="Martin F."/>
            <person name="Corradi N."/>
        </authorList>
    </citation>
    <scope>NUCLEOTIDE SEQUENCE [LARGE SCALE GENOMIC DNA]</scope>
    <source>
        <strain evidence="2 3">DAOM 197198</strain>
    </source>
</reference>
<comment type="caution">
    <text evidence="2">The sequence shown here is derived from an EMBL/GenBank/DDBJ whole genome shotgun (WGS) entry which is preliminary data.</text>
</comment>
<dbReference type="Proteomes" id="UP000018888">
    <property type="component" value="Unassembled WGS sequence"/>
</dbReference>
<protein>
    <recommendedName>
        <fullName evidence="4">Protein kinase domain-containing protein</fullName>
    </recommendedName>
</protein>
<organism evidence="2 3">
    <name type="scientific">Rhizophagus irregularis (strain DAOM 181602 / DAOM 197198 / MUCL 43194)</name>
    <name type="common">Arbuscular mycorrhizal fungus</name>
    <name type="synonym">Glomus intraradices</name>
    <dbReference type="NCBI Taxonomy" id="747089"/>
    <lineage>
        <taxon>Eukaryota</taxon>
        <taxon>Fungi</taxon>
        <taxon>Fungi incertae sedis</taxon>
        <taxon>Mucoromycota</taxon>
        <taxon>Glomeromycotina</taxon>
        <taxon>Glomeromycetes</taxon>
        <taxon>Glomerales</taxon>
        <taxon>Glomeraceae</taxon>
        <taxon>Rhizophagus</taxon>
    </lineage>
</organism>
<accession>A0A2P4QFA9</accession>
<keyword evidence="1" id="KW-0547">Nucleotide-binding</keyword>
<sequence length="152" mass="17603">MCSQKAEMAQQKTTAPQREQADIYIKMSHPEDHYTNELNRLLENNSIEHYYSHDLIHFKDIGTGGFASVYVAKWNNTPTKYAVKKFVDNKERIGWISEEQKKEKLRFRVGLQSLDKAEPRFVSGGFPKSEKRRTRFVSTNLNGTDWSPGVFG</sequence>
<dbReference type="VEuPathDB" id="FungiDB:RhiirFUN_025422"/>
<gene>
    <name evidence="2" type="ORF">GLOIN_2v1769123</name>
</gene>
<dbReference type="InterPro" id="IPR017441">
    <property type="entry name" value="Protein_kinase_ATP_BS"/>
</dbReference>
<keyword evidence="3" id="KW-1185">Reference proteome</keyword>
<dbReference type="AlphaFoldDB" id="A0A2P4QFA9"/>
<feature type="binding site" evidence="1">
    <location>
        <position position="85"/>
    </location>
    <ligand>
        <name>ATP</name>
        <dbReference type="ChEBI" id="CHEBI:30616"/>
    </ligand>
</feature>